<dbReference type="Pfam" id="PF13439">
    <property type="entry name" value="Glyco_transf_4"/>
    <property type="match status" value="1"/>
</dbReference>
<dbReference type="SUPFAM" id="SSF53756">
    <property type="entry name" value="UDP-Glycosyltransferase/glycogen phosphorylase"/>
    <property type="match status" value="1"/>
</dbReference>
<dbReference type="PANTHER" id="PTHR45947">
    <property type="entry name" value="SULFOQUINOVOSYL TRANSFERASE SQD2"/>
    <property type="match status" value="1"/>
</dbReference>
<sequence>MTRGVLHDHTRPLVLVVGTDPAARERTLASLAEQSVTVRVLAPGESVATISSSLLVLVAAGAELDATACERCAWYLATHPRAGWVSGGTYSESAPDTSLRMMLNVVAFRTSEVRQALGDAVWRLAGDSGRATPGITLRSVVSLLRTGAVGGWLDPVLRDVSSGAEAEGDLLQAEASLALLSLSERDLVEPRLLVPSGIPLQRVEAPVVPTLPVVCHDASGERVLALLQGFPMGGYAAFNADLIPRLAARGHVVTTALLEWWRSDWRLAQVRAVAPDIHHVPSVVPFSGIVAYLEHLIRSRGITVVFMSHSFLGYRLLMTLRATFPDVAFVDYVHTEWFEAPMYGSYATMSARWSHALDAQVTSSAALAAQMIRDGADASRTQVAHIGVDTAWWSRDGVDQEEIRTAFGANGNSIVMLFAGRVSPEKRPLLAVDALERLRAAGHDVRLVVAGDGPLLRELHDAVVARGLEPWASLLGEVDEDTLRQVYAAADLFFAPSEIEGIARTLYEAMAMGCVPVVSDVGGQRELVVPGTGSLVAPLPGTVESYLPALTSWCDRRARERASAAARQHIVAHFDSAHTVHAIEQALHAARQRVPRTGVAAPAELTEEVAVLGLEVARRHAAAIAAAMNRKL</sequence>
<evidence type="ECO:0000259" key="1">
    <source>
        <dbReference type="Pfam" id="PF00534"/>
    </source>
</evidence>
<dbReference type="EMBL" id="CP011454">
    <property type="protein sequence ID" value="AMW04004.1"/>
    <property type="molecule type" value="Genomic_DNA"/>
</dbReference>
<dbReference type="InterPro" id="IPR001296">
    <property type="entry name" value="Glyco_trans_1"/>
</dbReference>
<dbReference type="InterPro" id="IPR050194">
    <property type="entry name" value="Glycosyltransferase_grp1"/>
</dbReference>
<dbReference type="KEGG" id="gph:GEMMAAP_02450"/>
<evidence type="ECO:0000313" key="4">
    <source>
        <dbReference type="Proteomes" id="UP000076404"/>
    </source>
</evidence>
<dbReference type="AlphaFoldDB" id="A0A143BHX0"/>
<protein>
    <recommendedName>
        <fullName evidence="5">Glycosyltransferase subfamily 4-like N-terminal domain-containing protein</fullName>
    </recommendedName>
</protein>
<evidence type="ECO:0008006" key="5">
    <source>
        <dbReference type="Google" id="ProtNLM"/>
    </source>
</evidence>
<name>A0A143BHX0_9BACT</name>
<accession>A0A143BHX0</accession>
<dbReference type="GO" id="GO:0016757">
    <property type="term" value="F:glycosyltransferase activity"/>
    <property type="evidence" value="ECO:0007669"/>
    <property type="project" value="InterPro"/>
</dbReference>
<dbReference type="Proteomes" id="UP000076404">
    <property type="component" value="Chromosome"/>
</dbReference>
<keyword evidence="4" id="KW-1185">Reference proteome</keyword>
<evidence type="ECO:0000313" key="3">
    <source>
        <dbReference type="EMBL" id="AMW04004.1"/>
    </source>
</evidence>
<dbReference type="STRING" id="1379270.GEMMAAP_02450"/>
<dbReference type="PANTHER" id="PTHR45947:SF3">
    <property type="entry name" value="SULFOQUINOVOSYL TRANSFERASE SQD2"/>
    <property type="match status" value="1"/>
</dbReference>
<reference evidence="3 4" key="1">
    <citation type="journal article" date="2014" name="Proc. Natl. Acad. Sci. U.S.A.">
        <title>Functional type 2 photosynthetic reaction centers found in the rare bacterial phylum Gemmatimonadetes.</title>
        <authorList>
            <person name="Zeng Y."/>
            <person name="Feng F."/>
            <person name="Medova H."/>
            <person name="Dean J."/>
            <person name="Koblizek M."/>
        </authorList>
    </citation>
    <scope>NUCLEOTIDE SEQUENCE [LARGE SCALE GENOMIC DNA]</scope>
    <source>
        <strain evidence="3 4">AP64</strain>
    </source>
</reference>
<dbReference type="InterPro" id="IPR028098">
    <property type="entry name" value="Glyco_trans_4-like_N"/>
</dbReference>
<dbReference type="OrthoDB" id="137883at2"/>
<feature type="domain" description="Glycosyl transferase family 1" evidence="1">
    <location>
        <begin position="399"/>
        <end position="568"/>
    </location>
</feature>
<feature type="domain" description="Glycosyltransferase subfamily 4-like N-terminal" evidence="2">
    <location>
        <begin position="233"/>
        <end position="391"/>
    </location>
</feature>
<reference evidence="3 4" key="2">
    <citation type="journal article" date="2016" name="Environ. Microbiol. Rep.">
        <title>Metagenomic evidence for the presence of phototrophic Gemmatimonadetes bacteria in diverse environments.</title>
        <authorList>
            <person name="Zeng Y."/>
            <person name="Baumbach J."/>
            <person name="Barbosa E.G."/>
            <person name="Azevedo V."/>
            <person name="Zhang C."/>
            <person name="Koblizek M."/>
        </authorList>
    </citation>
    <scope>NUCLEOTIDE SEQUENCE [LARGE SCALE GENOMIC DNA]</scope>
    <source>
        <strain evidence="3 4">AP64</strain>
    </source>
</reference>
<dbReference type="Gene3D" id="3.40.50.2000">
    <property type="entry name" value="Glycogen Phosphorylase B"/>
    <property type="match status" value="2"/>
</dbReference>
<dbReference type="eggNOG" id="COG0438">
    <property type="taxonomic scope" value="Bacteria"/>
</dbReference>
<proteinExistence type="predicted"/>
<dbReference type="CDD" id="cd03801">
    <property type="entry name" value="GT4_PimA-like"/>
    <property type="match status" value="1"/>
</dbReference>
<gene>
    <name evidence="3" type="ORF">GEMMAAP_02450</name>
</gene>
<dbReference type="RefSeq" id="WP_026849290.1">
    <property type="nucleotide sequence ID" value="NZ_CP011454.1"/>
</dbReference>
<evidence type="ECO:0000259" key="2">
    <source>
        <dbReference type="Pfam" id="PF13439"/>
    </source>
</evidence>
<organism evidence="3 4">
    <name type="scientific">Gemmatimonas phototrophica</name>
    <dbReference type="NCBI Taxonomy" id="1379270"/>
    <lineage>
        <taxon>Bacteria</taxon>
        <taxon>Pseudomonadati</taxon>
        <taxon>Gemmatimonadota</taxon>
        <taxon>Gemmatimonadia</taxon>
        <taxon>Gemmatimonadales</taxon>
        <taxon>Gemmatimonadaceae</taxon>
        <taxon>Gemmatimonas</taxon>
    </lineage>
</organism>
<dbReference type="Pfam" id="PF00534">
    <property type="entry name" value="Glycos_transf_1"/>
    <property type="match status" value="1"/>
</dbReference>